<dbReference type="EMBL" id="CAXKWB010082064">
    <property type="protein sequence ID" value="CAL4206567.1"/>
    <property type="molecule type" value="Genomic_DNA"/>
</dbReference>
<organism evidence="2 3">
    <name type="scientific">Meganyctiphanes norvegica</name>
    <name type="common">Northern krill</name>
    <name type="synonym">Thysanopoda norvegica</name>
    <dbReference type="NCBI Taxonomy" id="48144"/>
    <lineage>
        <taxon>Eukaryota</taxon>
        <taxon>Metazoa</taxon>
        <taxon>Ecdysozoa</taxon>
        <taxon>Arthropoda</taxon>
        <taxon>Crustacea</taxon>
        <taxon>Multicrustacea</taxon>
        <taxon>Malacostraca</taxon>
        <taxon>Eumalacostraca</taxon>
        <taxon>Eucarida</taxon>
        <taxon>Euphausiacea</taxon>
        <taxon>Euphausiidae</taxon>
        <taxon>Meganyctiphanes</taxon>
    </lineage>
</organism>
<evidence type="ECO:0000256" key="1">
    <source>
        <dbReference type="SAM" id="MobiDB-lite"/>
    </source>
</evidence>
<feature type="compositionally biased region" description="Basic and acidic residues" evidence="1">
    <location>
        <begin position="210"/>
        <end position="234"/>
    </location>
</feature>
<dbReference type="AlphaFoldDB" id="A0AAV2SL60"/>
<dbReference type="Proteomes" id="UP001497623">
    <property type="component" value="Unassembled WGS sequence"/>
</dbReference>
<reference evidence="2 3" key="1">
    <citation type="submission" date="2024-05" db="EMBL/GenBank/DDBJ databases">
        <authorList>
            <person name="Wallberg A."/>
        </authorList>
    </citation>
    <scope>NUCLEOTIDE SEQUENCE [LARGE SCALE GENOMIC DNA]</scope>
</reference>
<feature type="non-terminal residue" evidence="2">
    <location>
        <position position="1"/>
    </location>
</feature>
<evidence type="ECO:0000313" key="2">
    <source>
        <dbReference type="EMBL" id="CAL4206567.1"/>
    </source>
</evidence>
<sequence>YIEDGDQLSHLPNYQHTAITNTVEEIKWLLRDEIASAQLHTYPLTEQTLEMVCAHVKSSKLDRNCIYEAVPLNFVCGMEQSRTKFMQDFGCLSVSGHHLECEGSLYYLAMDKTQPCRRNYSSLVPPLGFKNQFFLVNEHLADQKVTASEIRNCEQLASHHKHSIDSNQCNVSFEHDSKDFESGKFYIESVEVVTEEGSENKGNGVSSRPKGSEKEKWENRTRRKERRDSERRGSVDSTDSESDVHQLRSSGFLNRELSNQPSEGRTQYKESLIKVT</sequence>
<comment type="caution">
    <text evidence="2">The sequence shown here is derived from an EMBL/GenBank/DDBJ whole genome shotgun (WGS) entry which is preliminary data.</text>
</comment>
<dbReference type="PANTHER" id="PTHR14918">
    <property type="entry name" value="KICSTOR COMPLEX PROTEIN SZT2"/>
    <property type="match status" value="1"/>
</dbReference>
<protein>
    <submittedName>
        <fullName evidence="2">Uncharacterized protein</fullName>
    </submittedName>
</protein>
<dbReference type="InterPro" id="IPR033228">
    <property type="entry name" value="SZT2"/>
</dbReference>
<feature type="region of interest" description="Disordered" evidence="1">
    <location>
        <begin position="196"/>
        <end position="276"/>
    </location>
</feature>
<dbReference type="PANTHER" id="PTHR14918:SF3">
    <property type="entry name" value="KICSTOR COMPLEX PROTEIN SZT2"/>
    <property type="match status" value="1"/>
</dbReference>
<dbReference type="GO" id="GO:0005777">
    <property type="term" value="C:peroxisome"/>
    <property type="evidence" value="ECO:0007669"/>
    <property type="project" value="InterPro"/>
</dbReference>
<feature type="non-terminal residue" evidence="2">
    <location>
        <position position="276"/>
    </location>
</feature>
<name>A0AAV2SL60_MEGNR</name>
<feature type="compositionally biased region" description="Basic and acidic residues" evidence="1">
    <location>
        <begin position="266"/>
        <end position="276"/>
    </location>
</feature>
<keyword evidence="3" id="KW-1185">Reference proteome</keyword>
<accession>A0AAV2SL60</accession>
<feature type="compositionally biased region" description="Polar residues" evidence="1">
    <location>
        <begin position="247"/>
        <end position="265"/>
    </location>
</feature>
<proteinExistence type="predicted"/>
<evidence type="ECO:0000313" key="3">
    <source>
        <dbReference type="Proteomes" id="UP001497623"/>
    </source>
</evidence>
<gene>
    <name evidence="2" type="ORF">MNOR_LOCUS38018</name>
</gene>